<reference evidence="1" key="2">
    <citation type="submission" date="2019-07" db="EMBL/GenBank/DDBJ databases">
        <authorList>
            <person name="Yang Y."/>
            <person name="Bocs S."/>
            <person name="Baudouin L."/>
        </authorList>
    </citation>
    <scope>NUCLEOTIDE SEQUENCE</scope>
    <source>
        <tissue evidence="1">Spear leaf of Hainan Tall coconut</tissue>
    </source>
</reference>
<accession>A0A8K0IIJ5</accession>
<dbReference type="AlphaFoldDB" id="A0A8K0IIJ5"/>
<gene>
    <name evidence="1" type="ORF">COCNU_08G010490</name>
</gene>
<reference evidence="1" key="1">
    <citation type="journal article" date="2017" name="Gigascience">
        <title>The genome draft of coconut (Cocos nucifera).</title>
        <authorList>
            <person name="Xiao Y."/>
            <person name="Xu P."/>
            <person name="Fan H."/>
            <person name="Baudouin L."/>
            <person name="Xia W."/>
            <person name="Bocs S."/>
            <person name="Xu J."/>
            <person name="Li Q."/>
            <person name="Guo A."/>
            <person name="Zhou L."/>
            <person name="Li J."/>
            <person name="Wu Y."/>
            <person name="Ma Z."/>
            <person name="Armero A."/>
            <person name="Issali A.E."/>
            <person name="Liu N."/>
            <person name="Peng M."/>
            <person name="Yang Y."/>
        </authorList>
    </citation>
    <scope>NUCLEOTIDE SEQUENCE</scope>
    <source>
        <tissue evidence="1">Spear leaf of Hainan Tall coconut</tissue>
    </source>
</reference>
<keyword evidence="2" id="KW-1185">Reference proteome</keyword>
<dbReference type="EMBL" id="CM017879">
    <property type="protein sequence ID" value="KAG1359603.1"/>
    <property type="molecule type" value="Genomic_DNA"/>
</dbReference>
<name>A0A8K0IIJ5_COCNU</name>
<organism evidence="1 2">
    <name type="scientific">Cocos nucifera</name>
    <name type="common">Coconut palm</name>
    <dbReference type="NCBI Taxonomy" id="13894"/>
    <lineage>
        <taxon>Eukaryota</taxon>
        <taxon>Viridiplantae</taxon>
        <taxon>Streptophyta</taxon>
        <taxon>Embryophyta</taxon>
        <taxon>Tracheophyta</taxon>
        <taxon>Spermatophyta</taxon>
        <taxon>Magnoliopsida</taxon>
        <taxon>Liliopsida</taxon>
        <taxon>Arecaceae</taxon>
        <taxon>Arecoideae</taxon>
        <taxon>Cocoseae</taxon>
        <taxon>Attaleinae</taxon>
        <taxon>Cocos</taxon>
    </lineage>
</organism>
<sequence>MLAQMPGQPISQTANVRVRVARFHTKQGKTCRIVARVNRSLRSMSVSVPLNVEFDSVGIGGMQKEREVGVKDDCLLILSVSSLQR</sequence>
<dbReference type="Proteomes" id="UP000797356">
    <property type="component" value="Chromosome 8"/>
</dbReference>
<evidence type="ECO:0000313" key="2">
    <source>
        <dbReference type="Proteomes" id="UP000797356"/>
    </source>
</evidence>
<protein>
    <submittedName>
        <fullName evidence="1">Uncharacterized protein</fullName>
    </submittedName>
</protein>
<evidence type="ECO:0000313" key="1">
    <source>
        <dbReference type="EMBL" id="KAG1359603.1"/>
    </source>
</evidence>
<comment type="caution">
    <text evidence="1">The sequence shown here is derived from an EMBL/GenBank/DDBJ whole genome shotgun (WGS) entry which is preliminary data.</text>
</comment>
<proteinExistence type="predicted"/>